<sequence length="78" mass="9065">MILRISATDARSLAADNRSRRIDDRKRAVETRRSELLTATVAHVYCCTKWCDASGRSDKYFYAIPADDRYLRIYYSVP</sequence>
<protein>
    <submittedName>
        <fullName evidence="1">Uncharacterized protein</fullName>
    </submittedName>
</protein>
<comment type="caution">
    <text evidence="1">The sequence shown here is derived from an EMBL/GenBank/DDBJ whole genome shotgun (WGS) entry which is preliminary data.</text>
</comment>
<dbReference type="Proteomes" id="UP000821845">
    <property type="component" value="Chromosome 6"/>
</dbReference>
<name>A0ACB7S1E8_HYAAI</name>
<organism evidence="1 2">
    <name type="scientific">Hyalomma asiaticum</name>
    <name type="common">Tick</name>
    <dbReference type="NCBI Taxonomy" id="266040"/>
    <lineage>
        <taxon>Eukaryota</taxon>
        <taxon>Metazoa</taxon>
        <taxon>Ecdysozoa</taxon>
        <taxon>Arthropoda</taxon>
        <taxon>Chelicerata</taxon>
        <taxon>Arachnida</taxon>
        <taxon>Acari</taxon>
        <taxon>Parasitiformes</taxon>
        <taxon>Ixodida</taxon>
        <taxon>Ixodoidea</taxon>
        <taxon>Ixodidae</taxon>
        <taxon>Hyalomminae</taxon>
        <taxon>Hyalomma</taxon>
    </lineage>
</organism>
<gene>
    <name evidence="1" type="ORF">HPB50_016150</name>
</gene>
<evidence type="ECO:0000313" key="1">
    <source>
        <dbReference type="EMBL" id="KAH6928440.1"/>
    </source>
</evidence>
<accession>A0ACB7S1E8</accession>
<keyword evidence="2" id="KW-1185">Reference proteome</keyword>
<dbReference type="EMBL" id="CM023486">
    <property type="protein sequence ID" value="KAH6928440.1"/>
    <property type="molecule type" value="Genomic_DNA"/>
</dbReference>
<proteinExistence type="predicted"/>
<reference evidence="1" key="1">
    <citation type="submission" date="2020-05" db="EMBL/GenBank/DDBJ databases">
        <title>Large-scale comparative analyses of tick genomes elucidate their genetic diversity and vector capacities.</title>
        <authorList>
            <person name="Jia N."/>
            <person name="Wang J."/>
            <person name="Shi W."/>
            <person name="Du L."/>
            <person name="Sun Y."/>
            <person name="Zhan W."/>
            <person name="Jiang J."/>
            <person name="Wang Q."/>
            <person name="Zhang B."/>
            <person name="Ji P."/>
            <person name="Sakyi L.B."/>
            <person name="Cui X."/>
            <person name="Yuan T."/>
            <person name="Jiang B."/>
            <person name="Yang W."/>
            <person name="Lam T.T.-Y."/>
            <person name="Chang Q."/>
            <person name="Ding S."/>
            <person name="Wang X."/>
            <person name="Zhu J."/>
            <person name="Ruan X."/>
            <person name="Zhao L."/>
            <person name="Wei J."/>
            <person name="Que T."/>
            <person name="Du C."/>
            <person name="Cheng J."/>
            <person name="Dai P."/>
            <person name="Han X."/>
            <person name="Huang E."/>
            <person name="Gao Y."/>
            <person name="Liu J."/>
            <person name="Shao H."/>
            <person name="Ye R."/>
            <person name="Li L."/>
            <person name="Wei W."/>
            <person name="Wang X."/>
            <person name="Wang C."/>
            <person name="Yang T."/>
            <person name="Huo Q."/>
            <person name="Li W."/>
            <person name="Guo W."/>
            <person name="Chen H."/>
            <person name="Zhou L."/>
            <person name="Ni X."/>
            <person name="Tian J."/>
            <person name="Zhou Y."/>
            <person name="Sheng Y."/>
            <person name="Liu T."/>
            <person name="Pan Y."/>
            <person name="Xia L."/>
            <person name="Li J."/>
            <person name="Zhao F."/>
            <person name="Cao W."/>
        </authorList>
    </citation>
    <scope>NUCLEOTIDE SEQUENCE</scope>
    <source>
        <strain evidence="1">Hyas-2018</strain>
    </source>
</reference>
<evidence type="ECO:0000313" key="2">
    <source>
        <dbReference type="Proteomes" id="UP000821845"/>
    </source>
</evidence>